<dbReference type="WBParaSite" id="nRc.2.0.1.t20731-RA">
    <property type="protein sequence ID" value="nRc.2.0.1.t20731-RA"/>
    <property type="gene ID" value="nRc.2.0.1.g20731"/>
</dbReference>
<dbReference type="SUPFAM" id="SSF52047">
    <property type="entry name" value="RNI-like"/>
    <property type="match status" value="1"/>
</dbReference>
<keyword evidence="2" id="KW-1185">Reference proteome</keyword>
<accession>A0A915J2P1</accession>
<dbReference type="Pfam" id="PF12937">
    <property type="entry name" value="F-box-like"/>
    <property type="match status" value="1"/>
</dbReference>
<dbReference type="Gene3D" id="3.80.10.10">
    <property type="entry name" value="Ribonuclease Inhibitor"/>
    <property type="match status" value="2"/>
</dbReference>
<evidence type="ECO:0000259" key="1">
    <source>
        <dbReference type="PROSITE" id="PS50181"/>
    </source>
</evidence>
<dbReference type="PANTHER" id="PTHR38926">
    <property type="entry name" value="F-BOX DOMAIN CONTAINING PROTEIN, EXPRESSED"/>
    <property type="match status" value="1"/>
</dbReference>
<organism evidence="2 3">
    <name type="scientific">Romanomermis culicivorax</name>
    <name type="common">Nematode worm</name>
    <dbReference type="NCBI Taxonomy" id="13658"/>
    <lineage>
        <taxon>Eukaryota</taxon>
        <taxon>Metazoa</taxon>
        <taxon>Ecdysozoa</taxon>
        <taxon>Nematoda</taxon>
        <taxon>Enoplea</taxon>
        <taxon>Dorylaimia</taxon>
        <taxon>Mermithida</taxon>
        <taxon>Mermithoidea</taxon>
        <taxon>Mermithidae</taxon>
        <taxon>Romanomermis</taxon>
    </lineage>
</organism>
<dbReference type="InterPro" id="IPR001810">
    <property type="entry name" value="F-box_dom"/>
</dbReference>
<name>A0A915J2P1_ROMCU</name>
<evidence type="ECO:0000313" key="3">
    <source>
        <dbReference type="WBParaSite" id="nRc.2.0.1.t20731-RA"/>
    </source>
</evidence>
<dbReference type="SUPFAM" id="SSF81383">
    <property type="entry name" value="F-box domain"/>
    <property type="match status" value="1"/>
</dbReference>
<reference evidence="3" key="1">
    <citation type="submission" date="2022-11" db="UniProtKB">
        <authorList>
            <consortium name="WormBaseParasite"/>
        </authorList>
    </citation>
    <scope>IDENTIFICATION</scope>
</reference>
<dbReference type="InterPro" id="IPR032675">
    <property type="entry name" value="LRR_dom_sf"/>
</dbReference>
<proteinExistence type="predicted"/>
<protein>
    <submittedName>
        <fullName evidence="3">F-box domain-containing protein</fullName>
    </submittedName>
</protein>
<dbReference type="PANTHER" id="PTHR38926:SF72">
    <property type="entry name" value="IM:7136021-RELATED"/>
    <property type="match status" value="1"/>
</dbReference>
<evidence type="ECO:0000313" key="2">
    <source>
        <dbReference type="Proteomes" id="UP000887565"/>
    </source>
</evidence>
<dbReference type="AlphaFoldDB" id="A0A915J2P1"/>
<feature type="domain" description="F-box" evidence="1">
    <location>
        <begin position="2"/>
        <end position="48"/>
    </location>
</feature>
<dbReference type="PROSITE" id="PS50181">
    <property type="entry name" value="FBOX"/>
    <property type="match status" value="1"/>
</dbReference>
<dbReference type="Proteomes" id="UP000887565">
    <property type="component" value="Unplaced"/>
</dbReference>
<sequence>MADYSISVPDFAWLSIIRHLDVQSIVKLSCTCSALNRLCNDKNVWRDVDFTSLPKFDSRVLANFLFSTSLPIENVESIIWHGRHLLGARKKFVQAPIIRLIGEKCPKLKCLKIVYCDVTEACVRDFPNTLKSLSLEGSLLRPDFFRTFLFDDFMPHLRILNLNKSHNLGSKVTEDTMLGLKSRASKFTVLRLGYCYVLPPDFLHSLVSKLNNIRILSLNNLSGVNAAFCLLLRENCPRLTDLDLSFCKEVDDLSIAHLCATKCGSFSDQSRSSSIVDHLPLKRLSLVEIGRLSDKIFDYLLNLPELIFVDVIKTHLSCNAMEAFQKKRPACKIYSKFSENAENVGAGFMYIDVGD</sequence>
<dbReference type="InterPro" id="IPR036047">
    <property type="entry name" value="F-box-like_dom_sf"/>
</dbReference>